<gene>
    <name evidence="1" type="ORF">TL16_g03821</name>
</gene>
<sequence length="208" mass="22876">MNCKNGHSLCLECMGKISEFVGCGCSGCDGQSFQFKCPICRDNGVYDVNHIGFLLVGTIEGVEMKEKRLQDLKRKKVKRKASKVKEDVCVKCAQMMERGGGGRGGGEFGVACGAGHSMCVECSRESLIAVDKCSCLSRSCQLHRRQNVFFNCPGCPTHTSREVLSDRDILCALKGKWSRWDGRRREVEKEPEGGLGYFTRLVGGFSGL</sequence>
<accession>A0A9W7A0U5</accession>
<dbReference type="AlphaFoldDB" id="A0A9W7A0U5"/>
<evidence type="ECO:0000313" key="2">
    <source>
        <dbReference type="Proteomes" id="UP001162640"/>
    </source>
</evidence>
<dbReference type="Proteomes" id="UP001162640">
    <property type="component" value="Unassembled WGS sequence"/>
</dbReference>
<reference evidence="2" key="1">
    <citation type="journal article" date="2023" name="Commun. Biol.">
        <title>Genome analysis of Parmales, the sister group of diatoms, reveals the evolutionary specialization of diatoms from phago-mixotrophs to photoautotrophs.</title>
        <authorList>
            <person name="Ban H."/>
            <person name="Sato S."/>
            <person name="Yoshikawa S."/>
            <person name="Yamada K."/>
            <person name="Nakamura Y."/>
            <person name="Ichinomiya M."/>
            <person name="Sato N."/>
            <person name="Blanc-Mathieu R."/>
            <person name="Endo H."/>
            <person name="Kuwata A."/>
            <person name="Ogata H."/>
        </authorList>
    </citation>
    <scope>NUCLEOTIDE SEQUENCE [LARGE SCALE GENOMIC DNA]</scope>
</reference>
<name>A0A9W7A0U5_9STRA</name>
<organism evidence="1 2">
    <name type="scientific">Triparma laevis f. inornata</name>
    <dbReference type="NCBI Taxonomy" id="1714386"/>
    <lineage>
        <taxon>Eukaryota</taxon>
        <taxon>Sar</taxon>
        <taxon>Stramenopiles</taxon>
        <taxon>Ochrophyta</taxon>
        <taxon>Bolidophyceae</taxon>
        <taxon>Parmales</taxon>
        <taxon>Triparmaceae</taxon>
        <taxon>Triparma</taxon>
    </lineage>
</organism>
<proteinExistence type="predicted"/>
<dbReference type="EMBL" id="BLQM01000103">
    <property type="protein sequence ID" value="GMH63869.1"/>
    <property type="molecule type" value="Genomic_DNA"/>
</dbReference>
<protein>
    <submittedName>
        <fullName evidence="1">Uncharacterized protein</fullName>
    </submittedName>
</protein>
<comment type="caution">
    <text evidence="1">The sequence shown here is derived from an EMBL/GenBank/DDBJ whole genome shotgun (WGS) entry which is preliminary data.</text>
</comment>
<evidence type="ECO:0000313" key="1">
    <source>
        <dbReference type="EMBL" id="GMH63869.1"/>
    </source>
</evidence>